<comment type="caution">
    <text evidence="1">The sequence shown here is derived from an EMBL/GenBank/DDBJ whole genome shotgun (WGS) entry which is preliminary data.</text>
</comment>
<gene>
    <name evidence="1" type="ORF">KIN20_025985</name>
</gene>
<name>A0AAD5QXV0_PARTN</name>
<dbReference type="Proteomes" id="UP001196413">
    <property type="component" value="Unassembled WGS sequence"/>
</dbReference>
<keyword evidence="2" id="KW-1185">Reference proteome</keyword>
<dbReference type="AlphaFoldDB" id="A0AAD5QXV0"/>
<evidence type="ECO:0000313" key="1">
    <source>
        <dbReference type="EMBL" id="KAJ1365606.1"/>
    </source>
</evidence>
<sequence length="71" mass="7967">MVDERDPQTILTERSTDGQINHINEISTEWSRDGRGMGCYKNPPNDKARGKPCQDSGVRIDSLKAFEAAMK</sequence>
<reference evidence="1" key="1">
    <citation type="submission" date="2021-06" db="EMBL/GenBank/DDBJ databases">
        <title>Parelaphostrongylus tenuis whole genome reference sequence.</title>
        <authorList>
            <person name="Garwood T.J."/>
            <person name="Larsen P.A."/>
            <person name="Fountain-Jones N.M."/>
            <person name="Garbe J.R."/>
            <person name="Macchietto M.G."/>
            <person name="Kania S.A."/>
            <person name="Gerhold R.W."/>
            <person name="Richards J.E."/>
            <person name="Wolf T.M."/>
        </authorList>
    </citation>
    <scope>NUCLEOTIDE SEQUENCE</scope>
    <source>
        <strain evidence="1">MNPRO001-30</strain>
        <tissue evidence="1">Meninges</tissue>
    </source>
</reference>
<accession>A0AAD5QXV0</accession>
<dbReference type="EMBL" id="JAHQIW010005314">
    <property type="protein sequence ID" value="KAJ1365606.1"/>
    <property type="molecule type" value="Genomic_DNA"/>
</dbReference>
<protein>
    <submittedName>
        <fullName evidence="1">Uncharacterized protein</fullName>
    </submittedName>
</protein>
<proteinExistence type="predicted"/>
<organism evidence="1 2">
    <name type="scientific">Parelaphostrongylus tenuis</name>
    <name type="common">Meningeal worm</name>
    <dbReference type="NCBI Taxonomy" id="148309"/>
    <lineage>
        <taxon>Eukaryota</taxon>
        <taxon>Metazoa</taxon>
        <taxon>Ecdysozoa</taxon>
        <taxon>Nematoda</taxon>
        <taxon>Chromadorea</taxon>
        <taxon>Rhabditida</taxon>
        <taxon>Rhabditina</taxon>
        <taxon>Rhabditomorpha</taxon>
        <taxon>Strongyloidea</taxon>
        <taxon>Metastrongylidae</taxon>
        <taxon>Parelaphostrongylus</taxon>
    </lineage>
</organism>
<evidence type="ECO:0000313" key="2">
    <source>
        <dbReference type="Proteomes" id="UP001196413"/>
    </source>
</evidence>